<dbReference type="AlphaFoldDB" id="A0A9D9DD76"/>
<evidence type="ECO:0000256" key="5">
    <source>
        <dbReference type="ARBA" id="ARBA00023146"/>
    </source>
</evidence>
<dbReference type="InterPro" id="IPR001412">
    <property type="entry name" value="aa-tRNA-synth_I_CS"/>
</dbReference>
<protein>
    <submittedName>
        <fullName evidence="7">Class I tRNA ligase family protein</fullName>
    </submittedName>
</protein>
<dbReference type="InterPro" id="IPR015413">
    <property type="entry name" value="Methionyl/Leucyl_tRNA_Synth"/>
</dbReference>
<dbReference type="Pfam" id="PF09334">
    <property type="entry name" value="tRNA-synt_1g"/>
    <property type="match status" value="1"/>
</dbReference>
<reference evidence="7" key="2">
    <citation type="journal article" date="2021" name="PeerJ">
        <title>Extensive microbial diversity within the chicken gut microbiome revealed by metagenomics and culture.</title>
        <authorList>
            <person name="Gilroy R."/>
            <person name="Ravi A."/>
            <person name="Getino M."/>
            <person name="Pursley I."/>
            <person name="Horton D.L."/>
            <person name="Alikhan N.F."/>
            <person name="Baker D."/>
            <person name="Gharbi K."/>
            <person name="Hall N."/>
            <person name="Watson M."/>
            <person name="Adriaenssens E.M."/>
            <person name="Foster-Nyarko E."/>
            <person name="Jarju S."/>
            <person name="Secka A."/>
            <person name="Antonio M."/>
            <person name="Oren A."/>
            <person name="Chaudhuri R.R."/>
            <person name="La Ragione R."/>
            <person name="Hildebrand F."/>
            <person name="Pallen M.J."/>
        </authorList>
    </citation>
    <scope>NUCLEOTIDE SEQUENCE</scope>
    <source>
        <strain evidence="7">8207</strain>
    </source>
</reference>
<dbReference type="PANTHER" id="PTHR45765:SF1">
    <property type="entry name" value="METHIONINE--TRNA LIGASE, CYTOPLASMIC"/>
    <property type="match status" value="1"/>
</dbReference>
<dbReference type="GO" id="GO:0005829">
    <property type="term" value="C:cytosol"/>
    <property type="evidence" value="ECO:0007669"/>
    <property type="project" value="TreeGrafter"/>
</dbReference>
<sequence length="65" mass="7435">MTTNKKQKYLITSALPYVNGELHLGHLVGCWLPSDIYARFCRARGRDVLYVCCLLYTPDAADDRQ</sequence>
<dbReference type="EMBL" id="JADINC010000058">
    <property type="protein sequence ID" value="MBO8425537.1"/>
    <property type="molecule type" value="Genomic_DNA"/>
</dbReference>
<evidence type="ECO:0000256" key="1">
    <source>
        <dbReference type="ARBA" id="ARBA00022598"/>
    </source>
</evidence>
<evidence type="ECO:0000256" key="3">
    <source>
        <dbReference type="ARBA" id="ARBA00022840"/>
    </source>
</evidence>
<dbReference type="PROSITE" id="PS00178">
    <property type="entry name" value="AA_TRNA_LIGASE_I"/>
    <property type="match status" value="1"/>
</dbReference>
<evidence type="ECO:0000256" key="4">
    <source>
        <dbReference type="ARBA" id="ARBA00022917"/>
    </source>
</evidence>
<dbReference type="InterPro" id="IPR014729">
    <property type="entry name" value="Rossmann-like_a/b/a_fold"/>
</dbReference>
<feature type="domain" description="Methionyl/Leucyl tRNA synthetase" evidence="6">
    <location>
        <begin position="9"/>
        <end position="53"/>
    </location>
</feature>
<dbReference type="InterPro" id="IPR023458">
    <property type="entry name" value="Met-tRNA_ligase_1"/>
</dbReference>
<keyword evidence="2" id="KW-0547">Nucleotide-binding</keyword>
<reference evidence="7" key="1">
    <citation type="submission" date="2020-10" db="EMBL/GenBank/DDBJ databases">
        <authorList>
            <person name="Gilroy R."/>
        </authorList>
    </citation>
    <scope>NUCLEOTIDE SEQUENCE</scope>
    <source>
        <strain evidence="7">8207</strain>
    </source>
</reference>
<feature type="non-terminal residue" evidence="7">
    <location>
        <position position="65"/>
    </location>
</feature>
<dbReference type="PANTHER" id="PTHR45765">
    <property type="entry name" value="METHIONINE--TRNA LIGASE"/>
    <property type="match status" value="1"/>
</dbReference>
<comment type="caution">
    <text evidence="7">The sequence shown here is derived from an EMBL/GenBank/DDBJ whole genome shotgun (WGS) entry which is preliminary data.</text>
</comment>
<dbReference type="Proteomes" id="UP000823630">
    <property type="component" value="Unassembled WGS sequence"/>
</dbReference>
<evidence type="ECO:0000313" key="8">
    <source>
        <dbReference type="Proteomes" id="UP000823630"/>
    </source>
</evidence>
<keyword evidence="1 7" id="KW-0436">Ligase</keyword>
<gene>
    <name evidence="7" type="ORF">IAC69_03610</name>
</gene>
<keyword evidence="3" id="KW-0067">ATP-binding</keyword>
<keyword evidence="5" id="KW-0030">Aminoacyl-tRNA synthetase</keyword>
<organism evidence="7 8">
    <name type="scientific">Candidatus Enterousia avistercoris</name>
    <dbReference type="NCBI Taxonomy" id="2840788"/>
    <lineage>
        <taxon>Bacteria</taxon>
        <taxon>Pseudomonadati</taxon>
        <taxon>Pseudomonadota</taxon>
        <taxon>Alphaproteobacteria</taxon>
        <taxon>Candidatus Enterousia</taxon>
    </lineage>
</organism>
<dbReference type="GO" id="GO:0004825">
    <property type="term" value="F:methionine-tRNA ligase activity"/>
    <property type="evidence" value="ECO:0007669"/>
    <property type="project" value="InterPro"/>
</dbReference>
<dbReference type="Gene3D" id="3.40.50.620">
    <property type="entry name" value="HUPs"/>
    <property type="match status" value="1"/>
</dbReference>
<dbReference type="GO" id="GO:0005524">
    <property type="term" value="F:ATP binding"/>
    <property type="evidence" value="ECO:0007669"/>
    <property type="project" value="UniProtKB-KW"/>
</dbReference>
<evidence type="ECO:0000313" key="7">
    <source>
        <dbReference type="EMBL" id="MBO8425537.1"/>
    </source>
</evidence>
<dbReference type="GO" id="GO:0006431">
    <property type="term" value="P:methionyl-tRNA aminoacylation"/>
    <property type="evidence" value="ECO:0007669"/>
    <property type="project" value="TreeGrafter"/>
</dbReference>
<keyword evidence="4" id="KW-0648">Protein biosynthesis</keyword>
<dbReference type="SUPFAM" id="SSF52374">
    <property type="entry name" value="Nucleotidylyl transferase"/>
    <property type="match status" value="1"/>
</dbReference>
<dbReference type="GO" id="GO:0017101">
    <property type="term" value="C:aminoacyl-tRNA synthetase multienzyme complex"/>
    <property type="evidence" value="ECO:0007669"/>
    <property type="project" value="TreeGrafter"/>
</dbReference>
<name>A0A9D9DD76_9PROT</name>
<evidence type="ECO:0000259" key="6">
    <source>
        <dbReference type="Pfam" id="PF09334"/>
    </source>
</evidence>
<accession>A0A9D9DD76</accession>
<proteinExistence type="predicted"/>
<evidence type="ECO:0000256" key="2">
    <source>
        <dbReference type="ARBA" id="ARBA00022741"/>
    </source>
</evidence>